<dbReference type="GO" id="GO:0005525">
    <property type="term" value="F:GTP binding"/>
    <property type="evidence" value="ECO:0007669"/>
    <property type="project" value="UniProtKB-KW"/>
</dbReference>
<dbReference type="Pfam" id="PF01926">
    <property type="entry name" value="MMR_HSR1"/>
    <property type="match status" value="1"/>
</dbReference>
<dbReference type="InterPro" id="IPR006073">
    <property type="entry name" value="GTP-bd"/>
</dbReference>
<proteinExistence type="inferred from homology"/>
<feature type="domain" description="Hflx-type G" evidence="6">
    <location>
        <begin position="417"/>
        <end position="591"/>
    </location>
</feature>
<evidence type="ECO:0000256" key="2">
    <source>
        <dbReference type="ARBA" id="ARBA00022741"/>
    </source>
</evidence>
<evidence type="ECO:0000256" key="5">
    <source>
        <dbReference type="SAM" id="MobiDB-lite"/>
    </source>
</evidence>
<dbReference type="Pfam" id="PF13167">
    <property type="entry name" value="GTP-bdg_N"/>
    <property type="match status" value="1"/>
</dbReference>
<dbReference type="EMBL" id="JALLBG020000043">
    <property type="protein sequence ID" value="KAL3770334.1"/>
    <property type="molecule type" value="Genomic_DNA"/>
</dbReference>
<comment type="caution">
    <text evidence="7">The sequence shown here is derived from an EMBL/GenBank/DDBJ whole genome shotgun (WGS) entry which is preliminary data.</text>
</comment>
<dbReference type="Pfam" id="PF16360">
    <property type="entry name" value="GTP-bdg_M"/>
    <property type="match status" value="1"/>
</dbReference>
<keyword evidence="1" id="KW-0479">Metal-binding</keyword>
<dbReference type="InterPro" id="IPR030394">
    <property type="entry name" value="G_HFLX_dom"/>
</dbReference>
<evidence type="ECO:0000313" key="8">
    <source>
        <dbReference type="Proteomes" id="UP001530293"/>
    </source>
</evidence>
<reference evidence="7 8" key="1">
    <citation type="submission" date="2024-10" db="EMBL/GenBank/DDBJ databases">
        <title>Updated reference genomes for cyclostephanoid diatoms.</title>
        <authorList>
            <person name="Roberts W.R."/>
            <person name="Alverson A.J."/>
        </authorList>
    </citation>
    <scope>NUCLEOTIDE SEQUENCE [LARGE SCALE GENOMIC DNA]</scope>
    <source>
        <strain evidence="7 8">AJA232-27</strain>
    </source>
</reference>
<dbReference type="InterPro" id="IPR027417">
    <property type="entry name" value="P-loop_NTPase"/>
</dbReference>
<dbReference type="InterPro" id="IPR025121">
    <property type="entry name" value="GTPase_HflX_N"/>
</dbReference>
<dbReference type="Gene3D" id="3.40.50.300">
    <property type="entry name" value="P-loop containing nucleotide triphosphate hydrolases"/>
    <property type="match status" value="1"/>
</dbReference>
<dbReference type="Proteomes" id="UP001530293">
    <property type="component" value="Unassembled WGS sequence"/>
</dbReference>
<dbReference type="GO" id="GO:0046872">
    <property type="term" value="F:metal ion binding"/>
    <property type="evidence" value="ECO:0007669"/>
    <property type="project" value="UniProtKB-KW"/>
</dbReference>
<dbReference type="PROSITE" id="PS51705">
    <property type="entry name" value="G_HFLX"/>
    <property type="match status" value="1"/>
</dbReference>
<dbReference type="InterPro" id="IPR016496">
    <property type="entry name" value="GTPase_HflX"/>
</dbReference>
<dbReference type="HAMAP" id="MF_00900">
    <property type="entry name" value="GTPase_HflX"/>
    <property type="match status" value="1"/>
</dbReference>
<keyword evidence="3" id="KW-0460">Magnesium</keyword>
<dbReference type="Gene3D" id="6.10.250.2860">
    <property type="match status" value="1"/>
</dbReference>
<dbReference type="SUPFAM" id="SSF52540">
    <property type="entry name" value="P-loop containing nucleoside triphosphate hydrolases"/>
    <property type="match status" value="1"/>
</dbReference>
<dbReference type="Gene3D" id="3.40.50.11060">
    <property type="entry name" value="GTPase HflX, N-terminal domain"/>
    <property type="match status" value="1"/>
</dbReference>
<dbReference type="PANTHER" id="PTHR10229:SF0">
    <property type="entry name" value="GTP-BINDING PROTEIN 6-RELATED"/>
    <property type="match status" value="1"/>
</dbReference>
<keyword evidence="8" id="KW-1185">Reference proteome</keyword>
<evidence type="ECO:0000313" key="7">
    <source>
        <dbReference type="EMBL" id="KAL3770334.1"/>
    </source>
</evidence>
<evidence type="ECO:0000256" key="4">
    <source>
        <dbReference type="ARBA" id="ARBA00023134"/>
    </source>
</evidence>
<evidence type="ECO:0000259" key="6">
    <source>
        <dbReference type="PROSITE" id="PS51705"/>
    </source>
</evidence>
<dbReference type="PANTHER" id="PTHR10229">
    <property type="entry name" value="GTP-BINDING PROTEIN HFLX"/>
    <property type="match status" value="1"/>
</dbReference>
<sequence length="683" mass="75922">MSISSRLSTTKRWNPDPGAAATSFITRHPSSSWTSWARKASSLSLSLADNLDNDEDQHHHQEETSSSSPSLLFPLNDHDASVYYSNTISNHGESNSRNMFIDIIDDDELQLMLNDDDDDSDNYPSAITTVVPLTDMEERILSDRETRLFQYTKDKANKVECCILVGVEDLSSLRKARKESSRNIRNNNNEENDDGDNFNNDNIIITNDSSTAWTLEESMGEMRELIKTAGLSLQGEIIQRLQEINPKTYIGSGKVKEARALLDDINGGSNNNLCCTVVFDAELTPGQQRALENAFNRKVIENDFAVGEGVDDDVIKVVDRTALILDIFAQHARTREGKLQVDLALHEYRRTRLTKMWTHLERQSGAGGVGLRGPGETQLEVDKRILRDRINLLKSKIDDVQKQRGLHRRGRERGGLPTLSLVGYTNAGKSTLLNRLTDAGILAENILFATVDPTTRRVKLPGYRTHPEVLLTDTVGFIQKLPTQLVAAFRATLEEVKEADVLVHIIDVSNPCWRKQEVSVTSVLNEIGAGDKPTIRVFNKIDLLDPEDAEILKYEAATCPDGEFSVGISSLTGEGLGDFVAVCEDALSGLLVPIEILLPYSCGHEVNRMHEVGSLEVVDYREGGTYVYGKVPRSLAMMLEEYSISKKGSVGTKTTRGKKVIAPEDEIDWAALGKGRHDKKKIR</sequence>
<protein>
    <recommendedName>
        <fullName evidence="6">Hflx-type G domain-containing protein</fullName>
    </recommendedName>
</protein>
<dbReference type="NCBIfam" id="TIGR03156">
    <property type="entry name" value="GTP_HflX"/>
    <property type="match status" value="1"/>
</dbReference>
<dbReference type="InterPro" id="IPR042108">
    <property type="entry name" value="GTPase_HflX_N_sf"/>
</dbReference>
<evidence type="ECO:0000256" key="3">
    <source>
        <dbReference type="ARBA" id="ARBA00022842"/>
    </source>
</evidence>
<accession>A0ABD3N2L2</accession>
<dbReference type="PRINTS" id="PR00326">
    <property type="entry name" value="GTP1OBG"/>
</dbReference>
<feature type="region of interest" description="Disordered" evidence="5">
    <location>
        <begin position="178"/>
        <end position="201"/>
    </location>
</feature>
<keyword evidence="2" id="KW-0547">Nucleotide-binding</keyword>
<keyword evidence="4" id="KW-0342">GTP-binding</keyword>
<dbReference type="InterPro" id="IPR032305">
    <property type="entry name" value="GTP-bd_M"/>
</dbReference>
<name>A0ABD3N2L2_9STRA</name>
<dbReference type="AlphaFoldDB" id="A0ABD3N2L2"/>
<gene>
    <name evidence="7" type="ORF">ACHAWU_003554</name>
</gene>
<evidence type="ECO:0000256" key="1">
    <source>
        <dbReference type="ARBA" id="ARBA00022723"/>
    </source>
</evidence>
<dbReference type="CDD" id="cd01878">
    <property type="entry name" value="HflX"/>
    <property type="match status" value="1"/>
</dbReference>
<organism evidence="7 8">
    <name type="scientific">Discostella pseudostelligera</name>
    <dbReference type="NCBI Taxonomy" id="259834"/>
    <lineage>
        <taxon>Eukaryota</taxon>
        <taxon>Sar</taxon>
        <taxon>Stramenopiles</taxon>
        <taxon>Ochrophyta</taxon>
        <taxon>Bacillariophyta</taxon>
        <taxon>Coscinodiscophyceae</taxon>
        <taxon>Thalassiosirophycidae</taxon>
        <taxon>Stephanodiscales</taxon>
        <taxon>Stephanodiscaceae</taxon>
        <taxon>Discostella</taxon>
    </lineage>
</organism>